<keyword evidence="1" id="KW-0472">Membrane</keyword>
<name>A0A5N6YRX8_9EURO</name>
<dbReference type="EMBL" id="ML739601">
    <property type="protein sequence ID" value="KAE8348264.1"/>
    <property type="molecule type" value="Genomic_DNA"/>
</dbReference>
<dbReference type="Proteomes" id="UP000327118">
    <property type="component" value="Unassembled WGS sequence"/>
</dbReference>
<evidence type="ECO:0000256" key="1">
    <source>
        <dbReference type="SAM" id="Phobius"/>
    </source>
</evidence>
<keyword evidence="3" id="KW-1185">Reference proteome</keyword>
<proteinExistence type="predicted"/>
<evidence type="ECO:0000313" key="3">
    <source>
        <dbReference type="Proteomes" id="UP000327118"/>
    </source>
</evidence>
<gene>
    <name evidence="2" type="ORF">BDV28DRAFT_143929</name>
</gene>
<reference evidence="3" key="1">
    <citation type="submission" date="2019-04" db="EMBL/GenBank/DDBJ databases">
        <title>Friends and foes A comparative genomics studyof 23 Aspergillus species from section Flavi.</title>
        <authorList>
            <consortium name="DOE Joint Genome Institute"/>
            <person name="Kjaerbolling I."/>
            <person name="Vesth T."/>
            <person name="Frisvad J.C."/>
            <person name="Nybo J.L."/>
            <person name="Theobald S."/>
            <person name="Kildgaard S."/>
            <person name="Isbrandt T."/>
            <person name="Kuo A."/>
            <person name="Sato A."/>
            <person name="Lyhne E.K."/>
            <person name="Kogle M.E."/>
            <person name="Wiebenga A."/>
            <person name="Kun R.S."/>
            <person name="Lubbers R.J."/>
            <person name="Makela M.R."/>
            <person name="Barry K."/>
            <person name="Chovatia M."/>
            <person name="Clum A."/>
            <person name="Daum C."/>
            <person name="Haridas S."/>
            <person name="He G."/>
            <person name="LaButti K."/>
            <person name="Lipzen A."/>
            <person name="Mondo S."/>
            <person name="Riley R."/>
            <person name="Salamov A."/>
            <person name="Simmons B.A."/>
            <person name="Magnuson J.K."/>
            <person name="Henrissat B."/>
            <person name="Mortensen U.H."/>
            <person name="Larsen T.O."/>
            <person name="Devries R.P."/>
            <person name="Grigoriev I.V."/>
            <person name="Machida M."/>
            <person name="Baker S.E."/>
            <person name="Andersen M.R."/>
        </authorList>
    </citation>
    <scope>NUCLEOTIDE SEQUENCE [LARGE SCALE GENOMIC DNA]</scope>
    <source>
        <strain evidence="3">CBS 553.77</strain>
    </source>
</reference>
<organism evidence="2 3">
    <name type="scientific">Aspergillus coremiiformis</name>
    <dbReference type="NCBI Taxonomy" id="138285"/>
    <lineage>
        <taxon>Eukaryota</taxon>
        <taxon>Fungi</taxon>
        <taxon>Dikarya</taxon>
        <taxon>Ascomycota</taxon>
        <taxon>Pezizomycotina</taxon>
        <taxon>Eurotiomycetes</taxon>
        <taxon>Eurotiomycetidae</taxon>
        <taxon>Eurotiales</taxon>
        <taxon>Aspergillaceae</taxon>
        <taxon>Aspergillus</taxon>
        <taxon>Aspergillus subgen. Circumdati</taxon>
    </lineage>
</organism>
<keyword evidence="1" id="KW-1133">Transmembrane helix</keyword>
<evidence type="ECO:0000313" key="2">
    <source>
        <dbReference type="EMBL" id="KAE8348264.1"/>
    </source>
</evidence>
<accession>A0A5N6YRX8</accession>
<dbReference type="AlphaFoldDB" id="A0A5N6YRX8"/>
<keyword evidence="1" id="KW-0812">Transmembrane</keyword>
<protein>
    <submittedName>
        <fullName evidence="2">Uncharacterized protein</fullName>
    </submittedName>
</protein>
<sequence length="86" mass="9671">MNVDFPVSLVFSRNFFSVTQSWYSSFPCIDMTSRSFVSLAVKDGDPISILTGKCPITFCTFSTFYLPFAVVHLLLLYICIVAPPLF</sequence>
<feature type="transmembrane region" description="Helical" evidence="1">
    <location>
        <begin position="64"/>
        <end position="85"/>
    </location>
</feature>